<dbReference type="Gene3D" id="3.30.700.10">
    <property type="entry name" value="Glycoprotein, Type 4 Pilin"/>
    <property type="match status" value="1"/>
</dbReference>
<dbReference type="InterPro" id="IPR000983">
    <property type="entry name" value="Bac_GSPG_pilin"/>
</dbReference>
<name>A0ABT0YS36_9BURK</name>
<keyword evidence="1" id="KW-0488">Methylation</keyword>
<dbReference type="PANTHER" id="PTHR30093">
    <property type="entry name" value="GENERAL SECRETION PATHWAY PROTEIN G"/>
    <property type="match status" value="1"/>
</dbReference>
<dbReference type="InterPro" id="IPR012902">
    <property type="entry name" value="N_methyl_site"/>
</dbReference>
<accession>A0ABT0YS36</accession>
<keyword evidence="4" id="KW-1185">Reference proteome</keyword>
<dbReference type="Pfam" id="PF07963">
    <property type="entry name" value="N_methyl"/>
    <property type="match status" value="1"/>
</dbReference>
<dbReference type="PANTHER" id="PTHR30093:SF47">
    <property type="entry name" value="TYPE IV PILUS NON-CORE MINOR PILIN PILE"/>
    <property type="match status" value="1"/>
</dbReference>
<evidence type="ECO:0000313" key="3">
    <source>
        <dbReference type="EMBL" id="MCM5681560.1"/>
    </source>
</evidence>
<feature type="transmembrane region" description="Helical" evidence="2">
    <location>
        <begin position="6"/>
        <end position="27"/>
    </location>
</feature>
<evidence type="ECO:0000256" key="1">
    <source>
        <dbReference type="ARBA" id="ARBA00022481"/>
    </source>
</evidence>
<comment type="caution">
    <text evidence="3">The sequence shown here is derived from an EMBL/GenBank/DDBJ whole genome shotgun (WGS) entry which is preliminary data.</text>
</comment>
<dbReference type="RefSeq" id="WP_251780039.1">
    <property type="nucleotide sequence ID" value="NZ_JAMKFE010000012.1"/>
</dbReference>
<evidence type="ECO:0000256" key="2">
    <source>
        <dbReference type="SAM" id="Phobius"/>
    </source>
</evidence>
<protein>
    <submittedName>
        <fullName evidence="3">Type II secretion system GspH family protein</fullName>
    </submittedName>
</protein>
<dbReference type="InterPro" id="IPR045584">
    <property type="entry name" value="Pilin-like"/>
</dbReference>
<dbReference type="Proteomes" id="UP001165541">
    <property type="component" value="Unassembled WGS sequence"/>
</dbReference>
<keyword evidence="2" id="KW-1133">Transmembrane helix</keyword>
<dbReference type="PRINTS" id="PR00813">
    <property type="entry name" value="BCTERIALGSPG"/>
</dbReference>
<dbReference type="SUPFAM" id="SSF54523">
    <property type="entry name" value="Pili subunits"/>
    <property type="match status" value="1"/>
</dbReference>
<sequence>MRQGPSGFTLIELLVVMAIVATLLALVGPRYFASVDRSKETVLKTNLRITREAIDQFHADARRYPQTLQELVDQRYLREIPQDPITERRDTWILLAPGADGSGRGGEARAIYDLRSGAAGVGRDGTEYGSW</sequence>
<reference evidence="3" key="1">
    <citation type="submission" date="2022-05" db="EMBL/GenBank/DDBJ databases">
        <title>Schlegelella sp. nov., isolated from mangrove soil.</title>
        <authorList>
            <person name="Liu Y."/>
            <person name="Ge X."/>
            <person name="Liu W."/>
        </authorList>
    </citation>
    <scope>NUCLEOTIDE SEQUENCE</scope>
    <source>
        <strain evidence="3">S2-27</strain>
    </source>
</reference>
<proteinExistence type="predicted"/>
<dbReference type="NCBIfam" id="TIGR02532">
    <property type="entry name" value="IV_pilin_GFxxxE"/>
    <property type="match status" value="1"/>
</dbReference>
<gene>
    <name evidence="3" type="ORF">M8A51_18705</name>
</gene>
<dbReference type="PROSITE" id="PS00409">
    <property type="entry name" value="PROKAR_NTER_METHYL"/>
    <property type="match status" value="1"/>
</dbReference>
<keyword evidence="2" id="KW-0472">Membrane</keyword>
<dbReference type="EMBL" id="JAMKFE010000012">
    <property type="protein sequence ID" value="MCM5681560.1"/>
    <property type="molecule type" value="Genomic_DNA"/>
</dbReference>
<organism evidence="3 4">
    <name type="scientific">Caldimonas mangrovi</name>
    <dbReference type="NCBI Taxonomy" id="2944811"/>
    <lineage>
        <taxon>Bacteria</taxon>
        <taxon>Pseudomonadati</taxon>
        <taxon>Pseudomonadota</taxon>
        <taxon>Betaproteobacteria</taxon>
        <taxon>Burkholderiales</taxon>
        <taxon>Sphaerotilaceae</taxon>
        <taxon>Caldimonas</taxon>
    </lineage>
</organism>
<keyword evidence="2" id="KW-0812">Transmembrane</keyword>
<evidence type="ECO:0000313" key="4">
    <source>
        <dbReference type="Proteomes" id="UP001165541"/>
    </source>
</evidence>